<dbReference type="Proteomes" id="UP001501470">
    <property type="component" value="Unassembled WGS sequence"/>
</dbReference>
<proteinExistence type="predicted"/>
<dbReference type="InterPro" id="IPR011600">
    <property type="entry name" value="Pept_C14_caspase"/>
</dbReference>
<evidence type="ECO:0000313" key="2">
    <source>
        <dbReference type="EMBL" id="GAA1500012.1"/>
    </source>
</evidence>
<accession>A0ABN1ZJF4</accession>
<feature type="domain" description="Peptidase C14 caspase" evidence="1">
    <location>
        <begin position="10"/>
        <end position="198"/>
    </location>
</feature>
<comment type="caution">
    <text evidence="2">The sequence shown here is derived from an EMBL/GenBank/DDBJ whole genome shotgun (WGS) entry which is preliminary data.</text>
</comment>
<reference evidence="2 3" key="1">
    <citation type="journal article" date="2019" name="Int. J. Syst. Evol. Microbiol.">
        <title>The Global Catalogue of Microorganisms (GCM) 10K type strain sequencing project: providing services to taxonomists for standard genome sequencing and annotation.</title>
        <authorList>
            <consortium name="The Broad Institute Genomics Platform"/>
            <consortium name="The Broad Institute Genome Sequencing Center for Infectious Disease"/>
            <person name="Wu L."/>
            <person name="Ma J."/>
        </authorList>
    </citation>
    <scope>NUCLEOTIDE SEQUENCE [LARGE SCALE GENOMIC DNA]</scope>
    <source>
        <strain evidence="2 3">JCM 15933</strain>
    </source>
</reference>
<sequence>MRLPDPLASRAVLVGAGAFDVLEPLPAVPNNLRHLAALLTDPDIWGLPAAHCTVVQDPASADDILDALHDAARDARDALVFYYAGHGLIEPDTFELYLTLPRTTPSPIHGAVRFEDVRRLIAGARRCRSKVVLLDCCYSGLALAGAMGDPATVADRVVVGNSYVLTAAAETALAYAPPDEEFTAFTGELVTVLRDGLPNGADVLEMEAVYWQLAAELSAKRRPMPQARARNDGHAIALARNRAGRAPLSAPPPQPVAPAYTTAGRGLNPSRLIALLADPPGGVTATDLLVAAGSTRPTQEVAALAYAMRTDPSVGVLLDAAARRSPGTVAGLVADLEELGLGPIADDVVRSAAAGDGRRIVALGPLLGDRQAPLLDAAVRDRIGRPAAMIALVGALWTSGLRDAAEAALRRVSASMPAADAAALADALRDGGHEEPAFHLYEVAADVIVERPPAAVVDLAAAMVRAGHGAQGTALVDGAARACANPSAAAELLDALRHAELPAGDAMARLAGRLPDPDLLALTDLLRDGRSPGDALTVLQLAAAGRPVESTIAYIRHLHDAGRPIDANRLLEQRATATAGWSPPTADPPPPAPAIASGALLLKAFSGASVEELRAALADPPPGAPSGSAAQTAPGSAGGAGPVVFALSGWDLAAVAVAAAAAGPDVAVRRVLTTAAAGSPERVAALVAGLHRATGGGDLARHTGAAVAARPVAEVAEIAVHLIGHGETVAAADLLRARQPRLFSEPLAALDALLHGRRALSRSDPLVGGVAGVVVAYVCADPDADADGFVSAFLADDRAFRWDLAERLARAPVATAAAFFARLSPHVRSGCHRDYAQVAARGRPPDLLAAFTGIRDLLPGHVLFDFLAAAGAQCPIDDLTSFVDDLVACGTAPEHFRPLLRGPATPASYVLAAWVAANHPHLTEALPFPVSGTRPTAARIAALQSIRATLGSTLQAAMSHPVPGLEDDETLLLVWPLARDGVLAFTDRAVHHVWGVHSRLRYDDLHAAQVRSVERYEMRVVTQSDTGPTVQDWRLDPPGRMSGGAALTAERLAEALRRARVAVNEALAVRTGEAP</sequence>
<dbReference type="Gene3D" id="3.40.50.1460">
    <property type="match status" value="1"/>
</dbReference>
<name>A0ABN1ZJF4_9ACTN</name>
<gene>
    <name evidence="2" type="ORF">GCM10009827_004530</name>
</gene>
<dbReference type="Pfam" id="PF00656">
    <property type="entry name" value="Peptidase_C14"/>
    <property type="match status" value="1"/>
</dbReference>
<dbReference type="InterPro" id="IPR029030">
    <property type="entry name" value="Caspase-like_dom_sf"/>
</dbReference>
<evidence type="ECO:0000259" key="1">
    <source>
        <dbReference type="Pfam" id="PF00656"/>
    </source>
</evidence>
<dbReference type="EMBL" id="BAAAQD010000001">
    <property type="protein sequence ID" value="GAA1500012.1"/>
    <property type="molecule type" value="Genomic_DNA"/>
</dbReference>
<dbReference type="RefSeq" id="WP_344498929.1">
    <property type="nucleotide sequence ID" value="NZ_BAAAQD010000001.1"/>
</dbReference>
<dbReference type="NCBIfam" id="NF047832">
    <property type="entry name" value="caspase_w_EACC1"/>
    <property type="match status" value="1"/>
</dbReference>
<evidence type="ECO:0000313" key="3">
    <source>
        <dbReference type="Proteomes" id="UP001501470"/>
    </source>
</evidence>
<dbReference type="SUPFAM" id="SSF52129">
    <property type="entry name" value="Caspase-like"/>
    <property type="match status" value="1"/>
</dbReference>
<keyword evidence="3" id="KW-1185">Reference proteome</keyword>
<organism evidence="2 3">
    <name type="scientific">Dactylosporangium maewongense</name>
    <dbReference type="NCBI Taxonomy" id="634393"/>
    <lineage>
        <taxon>Bacteria</taxon>
        <taxon>Bacillati</taxon>
        <taxon>Actinomycetota</taxon>
        <taxon>Actinomycetes</taxon>
        <taxon>Micromonosporales</taxon>
        <taxon>Micromonosporaceae</taxon>
        <taxon>Dactylosporangium</taxon>
    </lineage>
</organism>
<protein>
    <recommendedName>
        <fullName evidence="1">Peptidase C14 caspase domain-containing protein</fullName>
    </recommendedName>
</protein>